<dbReference type="GO" id="GO:0005777">
    <property type="term" value="C:peroxisome"/>
    <property type="evidence" value="ECO:0007669"/>
    <property type="project" value="TreeGrafter"/>
</dbReference>
<comment type="caution">
    <text evidence="6">The sequence shown here is derived from an EMBL/GenBank/DDBJ whole genome shotgun (WGS) entry which is preliminary data.</text>
</comment>
<keyword evidence="4" id="KW-0560">Oxidoreductase</keyword>
<dbReference type="InterPro" id="IPR024708">
    <property type="entry name" value="Catalase_AS"/>
</dbReference>
<evidence type="ECO:0000259" key="5">
    <source>
        <dbReference type="SMART" id="SM01060"/>
    </source>
</evidence>
<dbReference type="PANTHER" id="PTHR11465">
    <property type="entry name" value="CATALASE"/>
    <property type="match status" value="1"/>
</dbReference>
<evidence type="ECO:0000256" key="1">
    <source>
        <dbReference type="ARBA" id="ARBA00001971"/>
    </source>
</evidence>
<comment type="similarity">
    <text evidence="2">Belongs to the catalase family.</text>
</comment>
<sequence>MQDSILLEDYQLVEELANFGRKRIPERVEHARGASARCFLEVMHDVSYITCFDFLRALGFLATNESTNEETFELVGNNFHVFFICNSIMFPNMVYSFMPKPKSHIQDNWRIIDFFSHHPDSLHMFTLLFDDVRFPQDYRHMVDNLCCWICQHIINVCLEESVVPSDPTIIVLLEEKGANDWCKGSFRRGIYTVEMDAMKGKMHSLLKSLGKLSRLYTELKAAVEEKHCSLAYLAGVLTKSAFFHFEPPVGHRRFRDPTARSGRTYHHIPLSAQNVVVFSFGNVAIKDALRLLSPRFALAIEQLNQQLSRLLTPQKNLLDATLILVEESSGHVKWEEPLVEVTWLLQELLKGITEADIYPTNFNVAFVAQIWQLALEIRDLSLSNLITISNGSLTSSEGYASYLVPAAALGNMGYCFMWWKDWSFSYHAHVKAKCGKCILLLHQNVSETLVSTRRGLTKGWRIWIGSWKSRRKCLGNRK</sequence>
<gene>
    <name evidence="6" type="ORF">Nepgr_000566</name>
</gene>
<evidence type="ECO:0000313" key="7">
    <source>
        <dbReference type="Proteomes" id="UP001279734"/>
    </source>
</evidence>
<accession>A0AAD3RVJ0</accession>
<feature type="domain" description="Catalase core" evidence="5">
    <location>
        <begin position="4"/>
        <end position="284"/>
    </location>
</feature>
<keyword evidence="4" id="KW-0376">Hydrogen peroxide</keyword>
<evidence type="ECO:0000313" key="6">
    <source>
        <dbReference type="EMBL" id="GMG98726.1"/>
    </source>
</evidence>
<dbReference type="GO" id="GO:0042542">
    <property type="term" value="P:response to hydrogen peroxide"/>
    <property type="evidence" value="ECO:0007669"/>
    <property type="project" value="TreeGrafter"/>
</dbReference>
<dbReference type="PROSITE" id="PS00438">
    <property type="entry name" value="CATALASE_2"/>
    <property type="match status" value="1"/>
</dbReference>
<name>A0AAD3RVJ0_NEPGR</name>
<dbReference type="InterPro" id="IPR011614">
    <property type="entry name" value="Catalase_core"/>
</dbReference>
<protein>
    <recommendedName>
        <fullName evidence="3">catalase</fullName>
        <ecNumber evidence="3">1.11.1.6</ecNumber>
    </recommendedName>
</protein>
<dbReference type="SMART" id="SM01060">
    <property type="entry name" value="Catalase"/>
    <property type="match status" value="1"/>
</dbReference>
<keyword evidence="7" id="KW-1185">Reference proteome</keyword>
<proteinExistence type="inferred from homology"/>
<dbReference type="Pfam" id="PF00199">
    <property type="entry name" value="Catalase"/>
    <property type="match status" value="2"/>
</dbReference>
<evidence type="ECO:0000256" key="2">
    <source>
        <dbReference type="ARBA" id="ARBA00005329"/>
    </source>
</evidence>
<dbReference type="GO" id="GO:0020037">
    <property type="term" value="F:heme binding"/>
    <property type="evidence" value="ECO:0007669"/>
    <property type="project" value="InterPro"/>
</dbReference>
<dbReference type="PANTHER" id="PTHR11465:SF23">
    <property type="entry name" value="CATALASE-2"/>
    <property type="match status" value="1"/>
</dbReference>
<dbReference type="AlphaFoldDB" id="A0AAD3RVJ0"/>
<dbReference type="GO" id="GO:0042744">
    <property type="term" value="P:hydrogen peroxide catabolic process"/>
    <property type="evidence" value="ECO:0007669"/>
    <property type="project" value="UniProtKB-KW"/>
</dbReference>
<dbReference type="EC" id="1.11.1.6" evidence="3"/>
<dbReference type="GO" id="GO:0004096">
    <property type="term" value="F:catalase activity"/>
    <property type="evidence" value="ECO:0007669"/>
    <property type="project" value="UniProtKB-EC"/>
</dbReference>
<organism evidence="6 7">
    <name type="scientific">Nepenthes gracilis</name>
    <name type="common">Slender pitcher plant</name>
    <dbReference type="NCBI Taxonomy" id="150966"/>
    <lineage>
        <taxon>Eukaryota</taxon>
        <taxon>Viridiplantae</taxon>
        <taxon>Streptophyta</taxon>
        <taxon>Embryophyta</taxon>
        <taxon>Tracheophyta</taxon>
        <taxon>Spermatophyta</taxon>
        <taxon>Magnoliopsida</taxon>
        <taxon>eudicotyledons</taxon>
        <taxon>Gunneridae</taxon>
        <taxon>Pentapetalae</taxon>
        <taxon>Caryophyllales</taxon>
        <taxon>Nepenthaceae</taxon>
        <taxon>Nepenthes</taxon>
    </lineage>
</organism>
<evidence type="ECO:0000256" key="3">
    <source>
        <dbReference type="ARBA" id="ARBA00012314"/>
    </source>
</evidence>
<evidence type="ECO:0000256" key="4">
    <source>
        <dbReference type="ARBA" id="ARBA00023324"/>
    </source>
</evidence>
<reference evidence="6" key="1">
    <citation type="submission" date="2023-05" db="EMBL/GenBank/DDBJ databases">
        <title>Nepenthes gracilis genome sequencing.</title>
        <authorList>
            <person name="Fukushima K."/>
        </authorList>
    </citation>
    <scope>NUCLEOTIDE SEQUENCE</scope>
    <source>
        <strain evidence="6">SING2019-196</strain>
    </source>
</reference>
<dbReference type="InterPro" id="IPR018028">
    <property type="entry name" value="Catalase"/>
</dbReference>
<comment type="cofactor">
    <cofactor evidence="1">
        <name>heme</name>
        <dbReference type="ChEBI" id="CHEBI:30413"/>
    </cofactor>
</comment>
<dbReference type="PROSITE" id="PS51402">
    <property type="entry name" value="CATALASE_3"/>
    <property type="match status" value="1"/>
</dbReference>
<dbReference type="EMBL" id="BSYO01000001">
    <property type="protein sequence ID" value="GMG98726.1"/>
    <property type="molecule type" value="Genomic_DNA"/>
</dbReference>
<dbReference type="InterPro" id="IPR020835">
    <property type="entry name" value="Catalase_sf"/>
</dbReference>
<keyword evidence="4" id="KW-0575">Peroxidase</keyword>
<dbReference type="Gene3D" id="2.40.180.10">
    <property type="entry name" value="Catalase core domain"/>
    <property type="match status" value="2"/>
</dbReference>
<dbReference type="SUPFAM" id="SSF56634">
    <property type="entry name" value="Heme-dependent catalase-like"/>
    <property type="match status" value="1"/>
</dbReference>
<dbReference type="Proteomes" id="UP001279734">
    <property type="component" value="Unassembled WGS sequence"/>
</dbReference>
<dbReference type="GO" id="GO:0005886">
    <property type="term" value="C:plasma membrane"/>
    <property type="evidence" value="ECO:0007669"/>
    <property type="project" value="TreeGrafter"/>
</dbReference>